<reference evidence="2 3" key="1">
    <citation type="submission" date="2014-12" db="EMBL/GenBank/DDBJ databases">
        <title>16Stimator: statistical estimation of ribosomal gene copy numbers from draft genome assemblies.</title>
        <authorList>
            <person name="Perisin M.A."/>
            <person name="Vetter M."/>
            <person name="Gilbert J.A."/>
            <person name="Bergelson J."/>
        </authorList>
    </citation>
    <scope>NUCLEOTIDE SEQUENCE [LARGE SCALE GENOMIC DNA]</scope>
    <source>
        <strain evidence="2 3">MEDvA23</strain>
    </source>
</reference>
<comment type="caution">
    <text evidence="2">The sequence shown here is derived from an EMBL/GenBank/DDBJ whole genome shotgun (WGS) entry which is preliminary data.</text>
</comment>
<evidence type="ECO:0000313" key="3">
    <source>
        <dbReference type="Proteomes" id="UP000032067"/>
    </source>
</evidence>
<dbReference type="EMBL" id="JXQQ01000110">
    <property type="protein sequence ID" value="KIQ19100.1"/>
    <property type="molecule type" value="Genomic_DNA"/>
</dbReference>
<organism evidence="2 3">
    <name type="scientific">Variovorax paradoxus</name>
    <dbReference type="NCBI Taxonomy" id="34073"/>
    <lineage>
        <taxon>Bacteria</taxon>
        <taxon>Pseudomonadati</taxon>
        <taxon>Pseudomonadota</taxon>
        <taxon>Betaproteobacteria</taxon>
        <taxon>Burkholderiales</taxon>
        <taxon>Comamonadaceae</taxon>
        <taxon>Variovorax</taxon>
    </lineage>
</organism>
<dbReference type="RefSeq" id="WP_042582296.1">
    <property type="nucleotide sequence ID" value="NZ_JXQQ01000110.1"/>
</dbReference>
<evidence type="ECO:0000313" key="2">
    <source>
        <dbReference type="EMBL" id="KIQ19100.1"/>
    </source>
</evidence>
<evidence type="ECO:0000256" key="1">
    <source>
        <dbReference type="SAM" id="MobiDB-lite"/>
    </source>
</evidence>
<name>A0A0D0LNT9_VARPD</name>
<protein>
    <submittedName>
        <fullName evidence="2">Uncharacterized protein</fullName>
    </submittedName>
</protein>
<dbReference type="OrthoDB" id="8854373at2"/>
<feature type="compositionally biased region" description="Low complexity" evidence="1">
    <location>
        <begin position="1"/>
        <end position="13"/>
    </location>
</feature>
<gene>
    <name evidence="2" type="ORF">RT97_28880</name>
</gene>
<dbReference type="AlphaFoldDB" id="A0A0D0LNT9"/>
<proteinExistence type="predicted"/>
<dbReference type="Proteomes" id="UP000032067">
    <property type="component" value="Unassembled WGS sequence"/>
</dbReference>
<sequence length="69" mass="8119">MRQFQTRQHPQQQASMQEPVRPSAHEPARTPTAQDVENEMLDRAAALWTTRRIRSFFLLLEQPPRAAHR</sequence>
<accession>A0A0D0LNT9</accession>
<feature type="region of interest" description="Disordered" evidence="1">
    <location>
        <begin position="1"/>
        <end position="38"/>
    </location>
</feature>